<dbReference type="Gene3D" id="1.10.10.10">
    <property type="entry name" value="Winged helix-like DNA-binding domain superfamily/Winged helix DNA-binding domain"/>
    <property type="match status" value="1"/>
</dbReference>
<evidence type="ECO:0000256" key="4">
    <source>
        <dbReference type="SAM" id="MobiDB-lite"/>
    </source>
</evidence>
<dbReference type="InterPro" id="IPR036390">
    <property type="entry name" value="WH_DNA-bd_sf"/>
</dbReference>
<sequence>MLELYKGTISASVDGQEEASRQGESTDNNAYQLLREKILDLHLRPGINLSIRDICDLLNIGRTPVRDALIRLEQEDLVTLLPQRGTRVSKIDLDRVEQERFLRLAVEEEVMKLFMACHTPTDLVELRNNLMEQKAFADMGNGDVRKFLHMDDEFHKIFYRVTDRLFSFQTINNVGGHFRRIRLLSCREAQNIKEIVAQHEEIILALQTRDTKEMLYVLQKHLFKLDRDKKELIKKYPSLFKRNINEDYVNIPWNDDFFETFQSFL</sequence>
<dbReference type="Pfam" id="PF00392">
    <property type="entry name" value="GntR"/>
    <property type="match status" value="1"/>
</dbReference>
<dbReference type="PANTHER" id="PTHR43537:SF5">
    <property type="entry name" value="UXU OPERON TRANSCRIPTIONAL REGULATOR"/>
    <property type="match status" value="1"/>
</dbReference>
<dbReference type="EMBL" id="PGET01000001">
    <property type="protein sequence ID" value="PJJ29468.1"/>
    <property type="molecule type" value="Genomic_DNA"/>
</dbReference>
<keyword evidence="2 6" id="KW-0238">DNA-binding</keyword>
<dbReference type="OrthoDB" id="368823at2"/>
<dbReference type="Gene3D" id="1.20.120.530">
    <property type="entry name" value="GntR ligand-binding domain-like"/>
    <property type="match status" value="1"/>
</dbReference>
<dbReference type="GO" id="GO:0003677">
    <property type="term" value="F:DNA binding"/>
    <property type="evidence" value="ECO:0007669"/>
    <property type="project" value="UniProtKB-KW"/>
</dbReference>
<feature type="domain" description="HTH gntR-type" evidence="5">
    <location>
        <begin position="24"/>
        <end position="91"/>
    </location>
</feature>
<dbReference type="SUPFAM" id="SSF46785">
    <property type="entry name" value="Winged helix' DNA-binding domain"/>
    <property type="match status" value="1"/>
</dbReference>
<dbReference type="Pfam" id="PF07729">
    <property type="entry name" value="FCD"/>
    <property type="match status" value="1"/>
</dbReference>
<gene>
    <name evidence="6" type="ORF">H171_3010</name>
</gene>
<organism evidence="6 7">
    <name type="scientific">[Clostridium] celerecrescens 18A</name>
    <dbReference type="NCBI Taxonomy" id="1286362"/>
    <lineage>
        <taxon>Bacteria</taxon>
        <taxon>Bacillati</taxon>
        <taxon>Bacillota</taxon>
        <taxon>Clostridia</taxon>
        <taxon>Lachnospirales</taxon>
        <taxon>Lachnospiraceae</taxon>
        <taxon>Lacrimispora</taxon>
    </lineage>
</organism>
<proteinExistence type="predicted"/>
<dbReference type="CDD" id="cd07377">
    <property type="entry name" value="WHTH_GntR"/>
    <property type="match status" value="1"/>
</dbReference>
<feature type="region of interest" description="Disordered" evidence="4">
    <location>
        <begin position="1"/>
        <end position="27"/>
    </location>
</feature>
<evidence type="ECO:0000259" key="5">
    <source>
        <dbReference type="PROSITE" id="PS50949"/>
    </source>
</evidence>
<dbReference type="InterPro" id="IPR008920">
    <property type="entry name" value="TF_FadR/GntR_C"/>
</dbReference>
<dbReference type="InterPro" id="IPR036388">
    <property type="entry name" value="WH-like_DNA-bd_sf"/>
</dbReference>
<evidence type="ECO:0000256" key="3">
    <source>
        <dbReference type="ARBA" id="ARBA00023163"/>
    </source>
</evidence>
<dbReference type="Proteomes" id="UP000231092">
    <property type="component" value="Unassembled WGS sequence"/>
</dbReference>
<dbReference type="GO" id="GO:0003700">
    <property type="term" value="F:DNA-binding transcription factor activity"/>
    <property type="evidence" value="ECO:0007669"/>
    <property type="project" value="InterPro"/>
</dbReference>
<dbReference type="SMART" id="SM00345">
    <property type="entry name" value="HTH_GNTR"/>
    <property type="match status" value="1"/>
</dbReference>
<dbReference type="SUPFAM" id="SSF48008">
    <property type="entry name" value="GntR ligand-binding domain-like"/>
    <property type="match status" value="1"/>
</dbReference>
<dbReference type="RefSeq" id="WP_100305850.1">
    <property type="nucleotide sequence ID" value="NZ_PGET01000001.1"/>
</dbReference>
<evidence type="ECO:0000313" key="6">
    <source>
        <dbReference type="EMBL" id="PJJ29468.1"/>
    </source>
</evidence>
<keyword evidence="1" id="KW-0805">Transcription regulation</keyword>
<keyword evidence="3" id="KW-0804">Transcription</keyword>
<protein>
    <submittedName>
        <fullName evidence="6">DNA-binding GntR family transcriptional regulator</fullName>
    </submittedName>
</protein>
<name>A0A2M8Z7P4_9FIRM</name>
<accession>A0A2M8Z7P4</accession>
<dbReference type="InterPro" id="IPR011711">
    <property type="entry name" value="GntR_C"/>
</dbReference>
<dbReference type="PROSITE" id="PS50949">
    <property type="entry name" value="HTH_GNTR"/>
    <property type="match status" value="1"/>
</dbReference>
<evidence type="ECO:0000313" key="7">
    <source>
        <dbReference type="Proteomes" id="UP000231092"/>
    </source>
</evidence>
<evidence type="ECO:0000256" key="1">
    <source>
        <dbReference type="ARBA" id="ARBA00023015"/>
    </source>
</evidence>
<evidence type="ECO:0000256" key="2">
    <source>
        <dbReference type="ARBA" id="ARBA00023125"/>
    </source>
</evidence>
<reference evidence="6 7" key="1">
    <citation type="submission" date="2017-11" db="EMBL/GenBank/DDBJ databases">
        <title>Understudied soil microbes with underappreciated capabilities: Untangling the Clostridium saccharolyticum group.</title>
        <authorList>
            <person name="Leschine S."/>
        </authorList>
    </citation>
    <scope>NUCLEOTIDE SEQUENCE [LARGE SCALE GENOMIC DNA]</scope>
    <source>
        <strain evidence="6 7">18A</strain>
    </source>
</reference>
<dbReference type="AlphaFoldDB" id="A0A2M8Z7P4"/>
<dbReference type="InterPro" id="IPR000524">
    <property type="entry name" value="Tscrpt_reg_HTH_GntR"/>
</dbReference>
<dbReference type="PANTHER" id="PTHR43537">
    <property type="entry name" value="TRANSCRIPTIONAL REGULATOR, GNTR FAMILY"/>
    <property type="match status" value="1"/>
</dbReference>
<comment type="caution">
    <text evidence="6">The sequence shown here is derived from an EMBL/GenBank/DDBJ whole genome shotgun (WGS) entry which is preliminary data.</text>
</comment>